<keyword evidence="2" id="KW-1185">Reference proteome</keyword>
<protein>
    <submittedName>
        <fullName evidence="1">Uncharacterized protein</fullName>
    </submittedName>
</protein>
<gene>
    <name evidence="1" type="ORF">BHU72_14620</name>
</gene>
<dbReference type="Proteomes" id="UP000095255">
    <property type="component" value="Unassembled WGS sequence"/>
</dbReference>
<comment type="caution">
    <text evidence="1">The sequence shown here is derived from an EMBL/GenBank/DDBJ whole genome shotgun (WGS) entry which is preliminary data.</text>
</comment>
<dbReference type="RefSeq" id="WP_069701582.1">
    <property type="nucleotide sequence ID" value="NZ_MJAT01000008.1"/>
</dbReference>
<dbReference type="STRING" id="1390249.BHU72_14620"/>
<evidence type="ECO:0000313" key="1">
    <source>
        <dbReference type="EMBL" id="OEH86060.1"/>
    </source>
</evidence>
<dbReference type="AlphaFoldDB" id="A0A1E5L7D1"/>
<accession>A0A1E5L7D1</accession>
<sequence>MFNSENFDYGWFASLPFTDPNQAISIAKLYLIDWEEVDIQSKTSLKGQPVWIILYRKKRI</sequence>
<organism evidence="1 2">
    <name type="scientific">Desulfuribacillus stibiiarsenatis</name>
    <dbReference type="NCBI Taxonomy" id="1390249"/>
    <lineage>
        <taxon>Bacteria</taxon>
        <taxon>Bacillati</taxon>
        <taxon>Bacillota</taxon>
        <taxon>Desulfuribacillia</taxon>
        <taxon>Desulfuribacillales</taxon>
        <taxon>Desulfuribacillaceae</taxon>
        <taxon>Desulfuribacillus</taxon>
    </lineage>
</organism>
<name>A0A1E5L7D1_9FIRM</name>
<evidence type="ECO:0000313" key="2">
    <source>
        <dbReference type="Proteomes" id="UP000095255"/>
    </source>
</evidence>
<proteinExistence type="predicted"/>
<reference evidence="1 2" key="1">
    <citation type="submission" date="2016-09" db="EMBL/GenBank/DDBJ databases">
        <title>Desulfuribacillus arsenicus sp. nov., an obligately anaerobic, dissimilatory arsenic- and antimonate-reducing bacterium isolated from anoxic sediments.</title>
        <authorList>
            <person name="Abin C.A."/>
            <person name="Hollibaugh J.T."/>
        </authorList>
    </citation>
    <scope>NUCLEOTIDE SEQUENCE [LARGE SCALE GENOMIC DNA]</scope>
    <source>
        <strain evidence="1 2">MLFW-2</strain>
    </source>
</reference>
<dbReference type="EMBL" id="MJAT01000008">
    <property type="protein sequence ID" value="OEH86060.1"/>
    <property type="molecule type" value="Genomic_DNA"/>
</dbReference>